<name>A0ABT1HB70_9NOCA</name>
<reference evidence="2 3" key="1">
    <citation type="submission" date="2022-06" db="EMBL/GenBank/DDBJ databases">
        <title>Genomic Encyclopedia of Archaeal and Bacterial Type Strains, Phase II (KMG-II): from individual species to whole genera.</title>
        <authorList>
            <person name="Goeker M."/>
        </authorList>
    </citation>
    <scope>NUCLEOTIDE SEQUENCE [LARGE SCALE GENOMIC DNA]</scope>
    <source>
        <strain evidence="2 3">DSM 44693</strain>
    </source>
</reference>
<proteinExistence type="predicted"/>
<accession>A0ABT1HB70</accession>
<organism evidence="2 3">
    <name type="scientific">Williamsia maris</name>
    <dbReference type="NCBI Taxonomy" id="72806"/>
    <lineage>
        <taxon>Bacteria</taxon>
        <taxon>Bacillati</taxon>
        <taxon>Actinomycetota</taxon>
        <taxon>Actinomycetes</taxon>
        <taxon>Mycobacteriales</taxon>
        <taxon>Nocardiaceae</taxon>
        <taxon>Williamsia</taxon>
    </lineage>
</organism>
<dbReference type="RefSeq" id="WP_253660459.1">
    <property type="nucleotide sequence ID" value="NZ_BAAAJQ010000001.1"/>
</dbReference>
<evidence type="ECO:0000313" key="2">
    <source>
        <dbReference type="EMBL" id="MCP2175493.1"/>
    </source>
</evidence>
<feature type="region of interest" description="Disordered" evidence="1">
    <location>
        <begin position="34"/>
        <end position="56"/>
    </location>
</feature>
<dbReference type="EMBL" id="JAMTCJ010000001">
    <property type="protein sequence ID" value="MCP2175493.1"/>
    <property type="molecule type" value="Genomic_DNA"/>
</dbReference>
<evidence type="ECO:0000256" key="1">
    <source>
        <dbReference type="SAM" id="MobiDB-lite"/>
    </source>
</evidence>
<protein>
    <submittedName>
        <fullName evidence="2">Uncharacterized protein</fullName>
    </submittedName>
</protein>
<evidence type="ECO:0000313" key="3">
    <source>
        <dbReference type="Proteomes" id="UP001206895"/>
    </source>
</evidence>
<sequence>MTAGDDDAAFVDALLRQTQQVLGDSRIHYVRVHHAGPPPTAEAGGSIPDPESGATSAGAHAAWVQTSELAAVLGELWAHAWLPDPPTVVGVRYVDTSGHLRAEVTAHSPSAVSAAVATALDRLLVRGFLPDDDASTPTVVRARRGDHDLVVDSSGTGVSITLSTDLDVDESTTLDALTELPTQLSLTSDGR</sequence>
<dbReference type="Proteomes" id="UP001206895">
    <property type="component" value="Unassembled WGS sequence"/>
</dbReference>
<gene>
    <name evidence="2" type="ORF">LX13_001300</name>
</gene>
<keyword evidence="3" id="KW-1185">Reference proteome</keyword>
<comment type="caution">
    <text evidence="2">The sequence shown here is derived from an EMBL/GenBank/DDBJ whole genome shotgun (WGS) entry which is preliminary data.</text>
</comment>